<protein>
    <submittedName>
        <fullName evidence="1">Uncharacterized protein</fullName>
    </submittedName>
</protein>
<dbReference type="AlphaFoldDB" id="A0AAE6BS42"/>
<dbReference type="EMBL" id="CP039908">
    <property type="protein sequence ID" value="QCM03021.1"/>
    <property type="molecule type" value="Genomic_DNA"/>
</dbReference>
<proteinExistence type="predicted"/>
<dbReference type="Proteomes" id="UP000298646">
    <property type="component" value="Chromosome linear"/>
</dbReference>
<sequence>MPGIGPGIDVAHEIVFPTLVLQKKLTKPDNHVQSVEQFLCTALQMRKCIYFGRACASMCWARTTPLQGLLSRMTEEG</sequence>
<name>A0AAE6BS42_AGRTU</name>
<accession>A0AAE6BS42</accession>
<organism evidence="1 2">
    <name type="scientific">Agrobacterium tumefaciens</name>
    <dbReference type="NCBI Taxonomy" id="358"/>
    <lineage>
        <taxon>Bacteria</taxon>
        <taxon>Pseudomonadati</taxon>
        <taxon>Pseudomonadota</taxon>
        <taxon>Alphaproteobacteria</taxon>
        <taxon>Hyphomicrobiales</taxon>
        <taxon>Rhizobiaceae</taxon>
        <taxon>Rhizobium/Agrobacterium group</taxon>
        <taxon>Agrobacterium</taxon>
        <taxon>Agrobacterium tumefaciens complex</taxon>
    </lineage>
</organism>
<gene>
    <name evidence="1" type="ORF">CFBP6624_23100</name>
</gene>
<reference evidence="1 2" key="1">
    <citation type="submission" date="2019-04" db="EMBL/GenBank/DDBJ databases">
        <title>Complete genome sequence of Agrobacterium tumefaciens CFBP6624.</title>
        <authorList>
            <person name="Haryono M."/>
            <person name="Lin Y.-C."/>
            <person name="Lai E.-M."/>
            <person name="Kuo C.-H."/>
        </authorList>
    </citation>
    <scope>NUCLEOTIDE SEQUENCE [LARGE SCALE GENOMIC DNA]</scope>
    <source>
        <strain evidence="1 2">CFBP6624</strain>
    </source>
</reference>
<evidence type="ECO:0000313" key="1">
    <source>
        <dbReference type="EMBL" id="QCM03021.1"/>
    </source>
</evidence>
<evidence type="ECO:0000313" key="2">
    <source>
        <dbReference type="Proteomes" id="UP000298646"/>
    </source>
</evidence>